<feature type="compositionally biased region" description="Acidic residues" evidence="2">
    <location>
        <begin position="293"/>
        <end position="309"/>
    </location>
</feature>
<dbReference type="InterPro" id="IPR035426">
    <property type="entry name" value="Gemin2/Brr1"/>
</dbReference>
<dbReference type="EMBL" id="JAVRRJ010000001">
    <property type="protein sequence ID" value="KAK5090959.1"/>
    <property type="molecule type" value="Genomic_DNA"/>
</dbReference>
<evidence type="ECO:0000313" key="4">
    <source>
        <dbReference type="Proteomes" id="UP001309876"/>
    </source>
</evidence>
<organism evidence="3 4">
    <name type="scientific">Lithohypha guttulata</name>
    <dbReference type="NCBI Taxonomy" id="1690604"/>
    <lineage>
        <taxon>Eukaryota</taxon>
        <taxon>Fungi</taxon>
        <taxon>Dikarya</taxon>
        <taxon>Ascomycota</taxon>
        <taxon>Pezizomycotina</taxon>
        <taxon>Eurotiomycetes</taxon>
        <taxon>Chaetothyriomycetidae</taxon>
        <taxon>Chaetothyriales</taxon>
        <taxon>Trichomeriaceae</taxon>
        <taxon>Lithohypha</taxon>
    </lineage>
</organism>
<dbReference type="PANTHER" id="PTHR12794">
    <property type="entry name" value="GEMIN2"/>
    <property type="match status" value="1"/>
</dbReference>
<reference evidence="3 4" key="1">
    <citation type="submission" date="2023-08" db="EMBL/GenBank/DDBJ databases">
        <title>Black Yeasts Isolated from many extreme environments.</title>
        <authorList>
            <person name="Coleine C."/>
            <person name="Stajich J.E."/>
            <person name="Selbmann L."/>
        </authorList>
    </citation>
    <scope>NUCLEOTIDE SEQUENCE [LARGE SCALE GENOMIC DNA]</scope>
    <source>
        <strain evidence="3 4">CCFEE 5910</strain>
    </source>
</reference>
<feature type="region of interest" description="Disordered" evidence="2">
    <location>
        <begin position="282"/>
        <end position="309"/>
    </location>
</feature>
<dbReference type="PANTHER" id="PTHR12794:SF0">
    <property type="entry name" value="GEM-ASSOCIATED PROTEIN 2"/>
    <property type="match status" value="1"/>
</dbReference>
<evidence type="ECO:0000256" key="2">
    <source>
        <dbReference type="SAM" id="MobiDB-lite"/>
    </source>
</evidence>
<sequence length="380" mass="42339">MSSKRRNTSSPECETPVKRRNILPPMETAMERSPSESSVLEPDFDTKERPQLDVYTGQTGAFPGLDVSNGELFYGPANDGIDYLRMVRSEASGIPHLLTAQAKKDTYIDDNNNGDEDGGYWDGDGTYTAMAAVDTQSTDNAMPKAQIECYQSLLAQFALVRATLNCVPPLEAVEKLTSSQPISFPPDNKNARRTWLHCLKVLDPNPVQVACIDEDSVLQLIRFLTTKLQGLLQVNNTVSLKRTNAWIWAVLGRCPDRGRLGSEEISDLRQLAQKVTDMRSLLERRSQQKSEETVVEDDGSEHYDEDQASEDEATILADIETARKRLVGDPDGTEGKHPSIVNGEKVVADQHREVKTAIEETLIAFDMVLTVVERRRAWAE</sequence>
<evidence type="ECO:0000256" key="1">
    <source>
        <dbReference type="ARBA" id="ARBA00025758"/>
    </source>
</evidence>
<evidence type="ECO:0000313" key="3">
    <source>
        <dbReference type="EMBL" id="KAK5090959.1"/>
    </source>
</evidence>
<comment type="similarity">
    <text evidence="1">Belongs to the gemin-2 family.</text>
</comment>
<dbReference type="Proteomes" id="UP001309876">
    <property type="component" value="Unassembled WGS sequence"/>
</dbReference>
<name>A0AAN7TD97_9EURO</name>
<dbReference type="Pfam" id="PF04938">
    <property type="entry name" value="SIP1"/>
    <property type="match status" value="1"/>
</dbReference>
<dbReference type="GO" id="GO:0005634">
    <property type="term" value="C:nucleus"/>
    <property type="evidence" value="ECO:0007669"/>
    <property type="project" value="TreeGrafter"/>
</dbReference>
<dbReference type="GO" id="GO:0032797">
    <property type="term" value="C:SMN complex"/>
    <property type="evidence" value="ECO:0007669"/>
    <property type="project" value="TreeGrafter"/>
</dbReference>
<dbReference type="Gene3D" id="1.20.58.1070">
    <property type="match status" value="1"/>
</dbReference>
<gene>
    <name evidence="3" type="ORF">LTR05_001137</name>
</gene>
<dbReference type="AlphaFoldDB" id="A0AAN7TD97"/>
<keyword evidence="4" id="KW-1185">Reference proteome</keyword>
<feature type="region of interest" description="Disordered" evidence="2">
    <location>
        <begin position="1"/>
        <end position="51"/>
    </location>
</feature>
<proteinExistence type="inferred from homology"/>
<comment type="caution">
    <text evidence="3">The sequence shown here is derived from an EMBL/GenBank/DDBJ whole genome shotgun (WGS) entry which is preliminary data.</text>
</comment>
<accession>A0AAN7TD97</accession>
<feature type="compositionally biased region" description="Basic and acidic residues" evidence="2">
    <location>
        <begin position="282"/>
        <end position="292"/>
    </location>
</feature>
<protein>
    <submittedName>
        <fullName evidence="3">Uncharacterized protein</fullName>
    </submittedName>
</protein>
<dbReference type="GO" id="GO:0000387">
    <property type="term" value="P:spliceosomal snRNP assembly"/>
    <property type="evidence" value="ECO:0007669"/>
    <property type="project" value="InterPro"/>
</dbReference>